<gene>
    <name evidence="2" type="ORF">H310_13689</name>
</gene>
<dbReference type="GeneID" id="20090739"/>
<name>A0A024TCP6_9STRA</name>
<dbReference type="AlphaFoldDB" id="A0A024TCP6"/>
<evidence type="ECO:0000313" key="2">
    <source>
        <dbReference type="EMBL" id="ETV91890.1"/>
    </source>
</evidence>
<dbReference type="eggNOG" id="ENOG502S5DB">
    <property type="taxonomic scope" value="Eukaryota"/>
</dbReference>
<evidence type="ECO:0008006" key="3">
    <source>
        <dbReference type="Google" id="ProtNLM"/>
    </source>
</evidence>
<feature type="compositionally biased region" description="Acidic residues" evidence="1">
    <location>
        <begin position="164"/>
        <end position="174"/>
    </location>
</feature>
<reference evidence="2" key="1">
    <citation type="submission" date="2013-12" db="EMBL/GenBank/DDBJ databases">
        <title>The Genome Sequence of Aphanomyces invadans NJM9701.</title>
        <authorList>
            <consortium name="The Broad Institute Genomics Platform"/>
            <person name="Russ C."/>
            <person name="Tyler B."/>
            <person name="van West P."/>
            <person name="Dieguez-Uribeondo J."/>
            <person name="Young S.K."/>
            <person name="Zeng Q."/>
            <person name="Gargeya S."/>
            <person name="Fitzgerald M."/>
            <person name="Abouelleil A."/>
            <person name="Alvarado L."/>
            <person name="Chapman S.B."/>
            <person name="Gainer-Dewar J."/>
            <person name="Goldberg J."/>
            <person name="Griggs A."/>
            <person name="Gujja S."/>
            <person name="Hansen M."/>
            <person name="Howarth C."/>
            <person name="Imamovic A."/>
            <person name="Ireland A."/>
            <person name="Larimer J."/>
            <person name="McCowan C."/>
            <person name="Murphy C."/>
            <person name="Pearson M."/>
            <person name="Poon T.W."/>
            <person name="Priest M."/>
            <person name="Roberts A."/>
            <person name="Saif S."/>
            <person name="Shea T."/>
            <person name="Sykes S."/>
            <person name="Wortman J."/>
            <person name="Nusbaum C."/>
            <person name="Birren B."/>
        </authorList>
    </citation>
    <scope>NUCLEOTIDE SEQUENCE [LARGE SCALE GENOMIC DNA]</scope>
    <source>
        <strain evidence="2">NJM9701</strain>
    </source>
</reference>
<dbReference type="VEuPathDB" id="FungiDB:H310_13689"/>
<feature type="region of interest" description="Disordered" evidence="1">
    <location>
        <begin position="1"/>
        <end position="25"/>
    </location>
</feature>
<dbReference type="STRING" id="157072.A0A024TCP6"/>
<feature type="compositionally biased region" description="Polar residues" evidence="1">
    <location>
        <begin position="1"/>
        <end position="15"/>
    </location>
</feature>
<sequence>MSQPVLPSMKTSPSQEMAHDPDDGLSLLSPQQLRDLATLHALVESECGTVYSKGDLDLTLREVNWDTAKAFRMLRNREEATKKRARLPDGFHDTWNRPKNPRLSLPPNHRLFHEKYDSFTPLQAARELDARNAVVSASAPAHFDASPSEYNLPYSQKHLSPPSEEVENDDDDLDSSTQLPLQECDPTAAANLFSLHLSNRANPIKDEAASAPQSPPLDDVFTKLAVAWSPDVKNLLDAACAAHAAALRHNSPTFDATEASNLLLDIVSLLPHVQRLDALDGRITPTDAEVAASDKAAMLDAMAPLVAPEDKIKALNAACTNHTRRLQAFCKAKADLAAMHADTLHRLKTKLADVTELVQRGQKHVAEMAAELNKARTDEVVAAKKLQELVLARRAEYIATGVPGDAALIRAQTNVFTTQIEVDAVTARELHAAAERATTAATEAWDCANLVDVFGIAAQALVRYVVALRQETMTQAFNDFYVMEARAKTASGARLKEVLPRVVAELVSFDAALILRVRHATSEANLERNKLKEHDMRMGTSAPTRRKNILETIAEFENAVMLSKELMDETATAQDAQWTALLEVAPTTDVATLLESECATHWRDVEGPLRDVFLKFAKSSDQPNDAFPPPTAAATLVATEPTALGNEESVRHVEPPTSTALTTTSSFAFPPSKYQVGDIMYTRFNEHEFLRCRVLAYVPAEAKYTMEYEDGSVYHVSEKHLFTEAEYARVAAAMTADEPDKPSTCAIM</sequence>
<dbReference type="EMBL" id="KI914006">
    <property type="protein sequence ID" value="ETV91890.1"/>
    <property type="molecule type" value="Genomic_DNA"/>
</dbReference>
<dbReference type="RefSeq" id="XP_008879527.1">
    <property type="nucleotide sequence ID" value="XM_008881305.1"/>
</dbReference>
<accession>A0A024TCP6</accession>
<proteinExistence type="predicted"/>
<feature type="region of interest" description="Disordered" evidence="1">
    <location>
        <begin position="145"/>
        <end position="179"/>
    </location>
</feature>
<organism evidence="2">
    <name type="scientific">Aphanomyces invadans</name>
    <dbReference type="NCBI Taxonomy" id="157072"/>
    <lineage>
        <taxon>Eukaryota</taxon>
        <taxon>Sar</taxon>
        <taxon>Stramenopiles</taxon>
        <taxon>Oomycota</taxon>
        <taxon>Saprolegniomycetes</taxon>
        <taxon>Saprolegniales</taxon>
        <taxon>Verrucalvaceae</taxon>
        <taxon>Aphanomyces</taxon>
    </lineage>
</organism>
<dbReference type="OrthoDB" id="72749at2759"/>
<protein>
    <recommendedName>
        <fullName evidence="3">Tudor domain-containing protein</fullName>
    </recommendedName>
</protein>
<evidence type="ECO:0000256" key="1">
    <source>
        <dbReference type="SAM" id="MobiDB-lite"/>
    </source>
</evidence>